<dbReference type="AlphaFoldDB" id="A0AA88IW20"/>
<dbReference type="Proteomes" id="UP001187415">
    <property type="component" value="Unassembled WGS sequence"/>
</dbReference>
<comment type="caution">
    <text evidence="2">The sequence shown here is derived from an EMBL/GenBank/DDBJ whole genome shotgun (WGS) entry which is preliminary data.</text>
</comment>
<sequence>MPCTGVPAWSATDLAHTPRFEVPNFDGRARASSIKCSASTPVSHERGQLVATLPPFPWHTTTWSGGERQPLRCDITHSRHNRWSVFSERDRHAARQGRHRGRLRLSDLHRKELFAASCPPHPLHPERRPLQGKLGAAIAVITSLIVGFLAIELFRNPPVAPRPVLTSPGAVKARHGPSIRPGRIPADNGPRGYYRLLTMLAAESPKLQELDPRVRVDLQRGTAGSLSCPLKTKPKRYRVTIEGSDATGYPPGVLEGPPRRSGWRSLRPYPAWSAHVQTPVQVHGDPVVVGQRTEIQCEGFGGACSTAVSGWTSPCRGGRAVRTTVGEEAAGCSSDNATRPWWKKRWATRCPRRWS</sequence>
<dbReference type="EMBL" id="JAUPFM010000018">
    <property type="protein sequence ID" value="KAK2821869.1"/>
    <property type="molecule type" value="Genomic_DNA"/>
</dbReference>
<gene>
    <name evidence="2" type="ORF">Q5P01_021934</name>
</gene>
<evidence type="ECO:0000313" key="2">
    <source>
        <dbReference type="EMBL" id="KAK2821869.1"/>
    </source>
</evidence>
<feature type="region of interest" description="Disordered" evidence="1">
    <location>
        <begin position="242"/>
        <end position="261"/>
    </location>
</feature>
<accession>A0AA88IW20</accession>
<evidence type="ECO:0000313" key="3">
    <source>
        <dbReference type="Proteomes" id="UP001187415"/>
    </source>
</evidence>
<proteinExistence type="predicted"/>
<keyword evidence="3" id="KW-1185">Reference proteome</keyword>
<organism evidence="2 3">
    <name type="scientific">Channa striata</name>
    <name type="common">Snakehead murrel</name>
    <name type="synonym">Ophicephalus striatus</name>
    <dbReference type="NCBI Taxonomy" id="64152"/>
    <lineage>
        <taxon>Eukaryota</taxon>
        <taxon>Metazoa</taxon>
        <taxon>Chordata</taxon>
        <taxon>Craniata</taxon>
        <taxon>Vertebrata</taxon>
        <taxon>Euteleostomi</taxon>
        <taxon>Actinopterygii</taxon>
        <taxon>Neopterygii</taxon>
        <taxon>Teleostei</taxon>
        <taxon>Neoteleostei</taxon>
        <taxon>Acanthomorphata</taxon>
        <taxon>Anabantaria</taxon>
        <taxon>Anabantiformes</taxon>
        <taxon>Channoidei</taxon>
        <taxon>Channidae</taxon>
        <taxon>Channa</taxon>
    </lineage>
</organism>
<evidence type="ECO:0000256" key="1">
    <source>
        <dbReference type="SAM" id="MobiDB-lite"/>
    </source>
</evidence>
<name>A0AA88IW20_CHASR</name>
<protein>
    <submittedName>
        <fullName evidence="2">Uncharacterized protein</fullName>
    </submittedName>
</protein>
<reference evidence="2" key="1">
    <citation type="submission" date="2023-07" db="EMBL/GenBank/DDBJ databases">
        <title>Chromosome-level Genome Assembly of Striped Snakehead (Channa striata).</title>
        <authorList>
            <person name="Liu H."/>
        </authorList>
    </citation>
    <scope>NUCLEOTIDE SEQUENCE</scope>
    <source>
        <strain evidence="2">Gz</strain>
        <tissue evidence="2">Muscle</tissue>
    </source>
</reference>